<gene>
    <name evidence="3" type="ORF">HINF_LOCUS13489</name>
    <name evidence="4" type="ORF">HINF_LOCUS26689</name>
</gene>
<feature type="signal peptide" evidence="2">
    <location>
        <begin position="1"/>
        <end position="18"/>
    </location>
</feature>
<dbReference type="AlphaFoldDB" id="A0AA86NU78"/>
<evidence type="ECO:0000313" key="4">
    <source>
        <dbReference type="EMBL" id="CAL6018890.1"/>
    </source>
</evidence>
<keyword evidence="1" id="KW-1133">Transmembrane helix</keyword>
<keyword evidence="2" id="KW-0732">Signal</keyword>
<evidence type="ECO:0000313" key="5">
    <source>
        <dbReference type="Proteomes" id="UP001642409"/>
    </source>
</evidence>
<feature type="chain" id="PRO_5041702393" evidence="2">
    <location>
        <begin position="19"/>
        <end position="268"/>
    </location>
</feature>
<keyword evidence="1" id="KW-0472">Membrane</keyword>
<accession>A0AA86NU78</accession>
<protein>
    <submittedName>
        <fullName evidence="4">Hypothetical_protein</fullName>
    </submittedName>
</protein>
<sequence>MLFAISFMLVCTTNYSKCEDPTLCSNEVATNVTVSCSSDQKCTNLMFKGFSVSMCPYYAQQLDCDNACGRPCKQESDTVYFQYTQGTRYTQSSQQGLFWVCRPVPSEDLGNSTCITNLGGSVVTVNCPVRSTCIYVFKPQYNVSANVCTIYEYKELALCNSQCSQPCEYAGNNISVHFSVNFPGELITESSETYNDAFYCKVIDVVSNQSNALTIVACCVGGAILLGVVIFVVAWFTCCKTKNYARNSAKSDNILSGQSKSMQGVDYV</sequence>
<dbReference type="EMBL" id="CATOUU010000347">
    <property type="protein sequence ID" value="CAI9925844.1"/>
    <property type="molecule type" value="Genomic_DNA"/>
</dbReference>
<feature type="transmembrane region" description="Helical" evidence="1">
    <location>
        <begin position="212"/>
        <end position="236"/>
    </location>
</feature>
<keyword evidence="1" id="KW-0812">Transmembrane</keyword>
<evidence type="ECO:0000313" key="3">
    <source>
        <dbReference type="EMBL" id="CAI9925844.1"/>
    </source>
</evidence>
<organism evidence="3">
    <name type="scientific">Hexamita inflata</name>
    <dbReference type="NCBI Taxonomy" id="28002"/>
    <lineage>
        <taxon>Eukaryota</taxon>
        <taxon>Metamonada</taxon>
        <taxon>Diplomonadida</taxon>
        <taxon>Hexamitidae</taxon>
        <taxon>Hexamitinae</taxon>
        <taxon>Hexamita</taxon>
    </lineage>
</organism>
<evidence type="ECO:0000256" key="2">
    <source>
        <dbReference type="SAM" id="SignalP"/>
    </source>
</evidence>
<comment type="caution">
    <text evidence="3">The sequence shown here is derived from an EMBL/GenBank/DDBJ whole genome shotgun (WGS) entry which is preliminary data.</text>
</comment>
<name>A0AA86NU78_9EUKA</name>
<evidence type="ECO:0000256" key="1">
    <source>
        <dbReference type="SAM" id="Phobius"/>
    </source>
</evidence>
<reference evidence="4 5" key="2">
    <citation type="submission" date="2024-07" db="EMBL/GenBank/DDBJ databases">
        <authorList>
            <person name="Akdeniz Z."/>
        </authorList>
    </citation>
    <scope>NUCLEOTIDE SEQUENCE [LARGE SCALE GENOMIC DNA]</scope>
</reference>
<proteinExistence type="predicted"/>
<reference evidence="3" key="1">
    <citation type="submission" date="2023-06" db="EMBL/GenBank/DDBJ databases">
        <authorList>
            <person name="Kurt Z."/>
        </authorList>
    </citation>
    <scope>NUCLEOTIDE SEQUENCE</scope>
</reference>
<keyword evidence="5" id="KW-1185">Reference proteome</keyword>
<dbReference type="EMBL" id="CAXDID020000081">
    <property type="protein sequence ID" value="CAL6018890.1"/>
    <property type="molecule type" value="Genomic_DNA"/>
</dbReference>
<dbReference type="Proteomes" id="UP001642409">
    <property type="component" value="Unassembled WGS sequence"/>
</dbReference>